<keyword evidence="1" id="KW-0677">Repeat</keyword>
<dbReference type="Gene3D" id="1.10.10.10">
    <property type="entry name" value="Winged helix-like DNA-binding domain superfamily/Winged helix DNA-binding domain"/>
    <property type="match status" value="1"/>
</dbReference>
<evidence type="ECO:0000313" key="7">
    <source>
        <dbReference type="Proteomes" id="UP000095594"/>
    </source>
</evidence>
<dbReference type="Pfam" id="PF00874">
    <property type="entry name" value="PRD"/>
    <property type="match status" value="1"/>
</dbReference>
<dbReference type="InterPro" id="IPR050661">
    <property type="entry name" value="BglG_antiterminators"/>
</dbReference>
<dbReference type="OrthoDB" id="3175596at2"/>
<sequence>MFTKRQTNILEIILKNTSGITGSNIGEKLSVSSRTIRNDISQINSLLSNDNITISSSHKSGYFLKNEYIEKLKEILNNEKGLNSAYHLDDHRDFVVLGKILFEGKQSIYDLSEILFVSTRTVYKVIKSLQESMATQYFFNGIKYEKEYVFVEASEEEIRKLLFKIVGVSVFEKTISLKEVQIIFDDNFSLEELHYICDKVKKCFIDKKNFVDEEYIVILSWLLYIAQIRSNNGFCNQKSKNKLTDKKALKTIEDLIEAGVKLNKNDIESIYNFLWTKKLTSENEISEITNIVLSDFIRAIKERYDVDLNDSDELLGNLLEYMEYMLRRIQSDYQFVNSIKSDIKNRYPFAYEISMLIVEIIYKYFNKYTKDDEVANIAIYLEPLLNSFSYKTKILMITDSRVGINSLIQRWINDNFYNKVEIVGKISLNQLNNYRYVEDADIIISPINIEKEVKVPTCVIESIPDSNDIKRLKQMMHKVNIGNKFEDIIKKYFDKDLIDIYDEEYNFDQIIMRQAKKLKKAGYIFNEKEFVDDVLSREREYPTVIGEFVMIPRPRNIFSEKLLVSVAILKKPISYKGKNIRIIFLSTQSYKANYDLSLLYELFKRVALNKCILRSLIDLEEKSEFLQWFIDLSKNIK</sequence>
<evidence type="ECO:0000259" key="5">
    <source>
        <dbReference type="PROSITE" id="PS51372"/>
    </source>
</evidence>
<dbReference type="AlphaFoldDB" id="A0A174GXX9"/>
<name>A0A174GXX9_9CLOT</name>
<organism evidence="6 7">
    <name type="scientific">Clostridium disporicum</name>
    <dbReference type="NCBI Taxonomy" id="84024"/>
    <lineage>
        <taxon>Bacteria</taxon>
        <taxon>Bacillati</taxon>
        <taxon>Bacillota</taxon>
        <taxon>Clostridia</taxon>
        <taxon>Eubacteriales</taxon>
        <taxon>Clostridiaceae</taxon>
        <taxon>Clostridium</taxon>
    </lineage>
</organism>
<accession>A0A174GXX9</accession>
<dbReference type="EMBL" id="CYZX01000013">
    <property type="protein sequence ID" value="CUO67602.1"/>
    <property type="molecule type" value="Genomic_DNA"/>
</dbReference>
<dbReference type="PANTHER" id="PTHR30185:SF18">
    <property type="entry name" value="TRANSCRIPTIONAL REGULATOR MTLR"/>
    <property type="match status" value="1"/>
</dbReference>
<evidence type="ECO:0000256" key="2">
    <source>
        <dbReference type="ARBA" id="ARBA00023015"/>
    </source>
</evidence>
<dbReference type="InterPro" id="IPR016152">
    <property type="entry name" value="PTrfase/Anion_transptr"/>
</dbReference>
<dbReference type="Pfam" id="PF00359">
    <property type="entry name" value="PTS_EIIA_2"/>
    <property type="match status" value="1"/>
</dbReference>
<dbReference type="PROSITE" id="PS51094">
    <property type="entry name" value="PTS_EIIA_TYPE_2"/>
    <property type="match status" value="1"/>
</dbReference>
<gene>
    <name evidence="6" type="primary">licR</name>
    <name evidence="6" type="ORF">ERS852471_02018</name>
</gene>
<reference evidence="6 7" key="1">
    <citation type="submission" date="2015-09" db="EMBL/GenBank/DDBJ databases">
        <authorList>
            <consortium name="Pathogen Informatics"/>
        </authorList>
    </citation>
    <scope>NUCLEOTIDE SEQUENCE [LARGE SCALE GENOMIC DNA]</scope>
    <source>
        <strain evidence="6 7">2789STDY5834856</strain>
    </source>
</reference>
<dbReference type="InterPro" id="IPR011608">
    <property type="entry name" value="PRD"/>
</dbReference>
<feature type="domain" description="PTS EIIA type-2" evidence="4">
    <location>
        <begin position="491"/>
        <end position="632"/>
    </location>
</feature>
<dbReference type="RefSeq" id="WP_055266208.1">
    <property type="nucleotide sequence ID" value="NZ_CABIXQ010000013.1"/>
</dbReference>
<dbReference type="PROSITE" id="PS51372">
    <property type="entry name" value="PRD_2"/>
    <property type="match status" value="1"/>
</dbReference>
<dbReference type="SUPFAM" id="SSF63520">
    <property type="entry name" value="PTS-regulatory domain, PRD"/>
    <property type="match status" value="1"/>
</dbReference>
<dbReference type="Gene3D" id="3.40.50.2300">
    <property type="match status" value="1"/>
</dbReference>
<dbReference type="GO" id="GO:0006355">
    <property type="term" value="P:regulation of DNA-templated transcription"/>
    <property type="evidence" value="ECO:0007669"/>
    <property type="project" value="InterPro"/>
</dbReference>
<dbReference type="InterPro" id="IPR036634">
    <property type="entry name" value="PRD_sf"/>
</dbReference>
<feature type="domain" description="PRD" evidence="5">
    <location>
        <begin position="284"/>
        <end position="391"/>
    </location>
</feature>
<keyword evidence="2" id="KW-0805">Transcription regulation</keyword>
<dbReference type="CDD" id="cd00133">
    <property type="entry name" value="PTS_IIB"/>
    <property type="match status" value="1"/>
</dbReference>
<evidence type="ECO:0000256" key="3">
    <source>
        <dbReference type="ARBA" id="ARBA00023163"/>
    </source>
</evidence>
<dbReference type="InterPro" id="IPR036388">
    <property type="entry name" value="WH-like_DNA-bd_sf"/>
</dbReference>
<dbReference type="PANTHER" id="PTHR30185">
    <property type="entry name" value="CRYPTIC BETA-GLUCOSIDE BGL OPERON ANTITERMINATOR"/>
    <property type="match status" value="1"/>
</dbReference>
<dbReference type="Gene3D" id="1.10.1790.10">
    <property type="entry name" value="PRD domain"/>
    <property type="match status" value="1"/>
</dbReference>
<dbReference type="InterPro" id="IPR036390">
    <property type="entry name" value="WH_DNA-bd_sf"/>
</dbReference>
<dbReference type="InterPro" id="IPR013196">
    <property type="entry name" value="HTH_11"/>
</dbReference>
<protein>
    <submittedName>
        <fullName evidence="6">Putative transcriptional antiterminator</fullName>
    </submittedName>
</protein>
<dbReference type="Gene3D" id="3.40.930.10">
    <property type="entry name" value="Mannitol-specific EII, Chain A"/>
    <property type="match status" value="1"/>
</dbReference>
<dbReference type="Pfam" id="PF08279">
    <property type="entry name" value="HTH_11"/>
    <property type="match status" value="1"/>
</dbReference>
<evidence type="ECO:0000313" key="6">
    <source>
        <dbReference type="EMBL" id="CUO67602.1"/>
    </source>
</evidence>
<proteinExistence type="predicted"/>
<dbReference type="SUPFAM" id="SSF55804">
    <property type="entry name" value="Phoshotransferase/anion transport protein"/>
    <property type="match status" value="1"/>
</dbReference>
<dbReference type="Proteomes" id="UP000095594">
    <property type="component" value="Unassembled WGS sequence"/>
</dbReference>
<evidence type="ECO:0000259" key="4">
    <source>
        <dbReference type="PROSITE" id="PS51094"/>
    </source>
</evidence>
<dbReference type="SUPFAM" id="SSF46785">
    <property type="entry name" value="Winged helix' DNA-binding domain"/>
    <property type="match status" value="1"/>
</dbReference>
<evidence type="ECO:0000256" key="1">
    <source>
        <dbReference type="ARBA" id="ARBA00022737"/>
    </source>
</evidence>
<dbReference type="InterPro" id="IPR002178">
    <property type="entry name" value="PTS_EIIA_type-2_dom"/>
</dbReference>
<keyword evidence="3" id="KW-0804">Transcription</keyword>